<feature type="region of interest" description="Disordered" evidence="4">
    <location>
        <begin position="1"/>
        <end position="48"/>
    </location>
</feature>
<dbReference type="InterPro" id="IPR029058">
    <property type="entry name" value="AB_hydrolase_fold"/>
</dbReference>
<gene>
    <name evidence="6" type="ORF">FYJ87_00015</name>
</gene>
<accession>A0A5D4FYU4</accession>
<dbReference type="PANTHER" id="PTHR11559">
    <property type="entry name" value="CARBOXYLESTERASE"/>
    <property type="match status" value="1"/>
</dbReference>
<dbReference type="AlphaFoldDB" id="A0A5D4FYU4"/>
<dbReference type="PROSITE" id="PS00122">
    <property type="entry name" value="CARBOXYLESTERASE_B_1"/>
    <property type="match status" value="1"/>
</dbReference>
<feature type="compositionally biased region" description="Low complexity" evidence="4">
    <location>
        <begin position="348"/>
        <end position="359"/>
    </location>
</feature>
<evidence type="ECO:0000256" key="1">
    <source>
        <dbReference type="ARBA" id="ARBA00005964"/>
    </source>
</evidence>
<feature type="compositionally biased region" description="Polar residues" evidence="4">
    <location>
        <begin position="133"/>
        <end position="147"/>
    </location>
</feature>
<dbReference type="EC" id="3.1.1.-" evidence="3"/>
<feature type="region of interest" description="Disordered" evidence="4">
    <location>
        <begin position="333"/>
        <end position="361"/>
    </location>
</feature>
<dbReference type="EMBL" id="VSZI01000001">
    <property type="protein sequence ID" value="TYR19460.1"/>
    <property type="molecule type" value="Genomic_DNA"/>
</dbReference>
<dbReference type="InterPro" id="IPR019826">
    <property type="entry name" value="Carboxylesterase_B_AS"/>
</dbReference>
<evidence type="ECO:0000256" key="4">
    <source>
        <dbReference type="SAM" id="MobiDB-lite"/>
    </source>
</evidence>
<reference evidence="6 7" key="1">
    <citation type="submission" date="2019-08" db="EMBL/GenBank/DDBJ databases">
        <title>Draft genome of C. urealyticum strain VH4248.</title>
        <authorList>
            <person name="Navas J."/>
        </authorList>
    </citation>
    <scope>NUCLEOTIDE SEQUENCE [LARGE SCALE GENOMIC DNA]</scope>
    <source>
        <strain evidence="6 7">VH4248</strain>
    </source>
</reference>
<dbReference type="SUPFAM" id="SSF53474">
    <property type="entry name" value="alpha/beta-Hydrolases"/>
    <property type="match status" value="1"/>
</dbReference>
<feature type="compositionally biased region" description="Low complexity" evidence="4">
    <location>
        <begin position="1"/>
        <end position="16"/>
    </location>
</feature>
<feature type="region of interest" description="Disordered" evidence="4">
    <location>
        <begin position="131"/>
        <end position="165"/>
    </location>
</feature>
<keyword evidence="2 3" id="KW-0378">Hydrolase</keyword>
<protein>
    <recommendedName>
        <fullName evidence="3">Carboxylic ester hydrolase</fullName>
        <ecNumber evidence="3">3.1.1.-</ecNumber>
    </recommendedName>
</protein>
<dbReference type="InterPro" id="IPR002018">
    <property type="entry name" value="CarbesteraseB"/>
</dbReference>
<comment type="similarity">
    <text evidence="1 3">Belongs to the type-B carboxylesterase/lipase family.</text>
</comment>
<comment type="caution">
    <text evidence="6">The sequence shown here is derived from an EMBL/GenBank/DDBJ whole genome shotgun (WGS) entry which is preliminary data.</text>
</comment>
<name>A0A5D4FYU4_9CORY</name>
<evidence type="ECO:0000313" key="7">
    <source>
        <dbReference type="Proteomes" id="UP000324726"/>
    </source>
</evidence>
<evidence type="ECO:0000313" key="6">
    <source>
        <dbReference type="EMBL" id="TYR19460.1"/>
    </source>
</evidence>
<feature type="compositionally biased region" description="Basic and acidic residues" evidence="4">
    <location>
        <begin position="333"/>
        <end position="347"/>
    </location>
</feature>
<dbReference type="InterPro" id="IPR050309">
    <property type="entry name" value="Type-B_Carboxylest/Lipase"/>
</dbReference>
<dbReference type="Pfam" id="PF00135">
    <property type="entry name" value="COesterase"/>
    <property type="match status" value="1"/>
</dbReference>
<sequence length="642" mass="68411">MAESVAGGAKKAPANAGGAGKMSGAEKKESTGQAGAAQRSPAPGNFWTVQTTTGAVKGHAETGTAAFRGIPYAQPPIGPRRFRRAEPIAPWAGTFEARADGEYCYQFRNKATGWIGSEDCLWLSVVVPRGTARGNNTTNADSATDVDTATGAEPATGADNAPAPINKEHAIDATARRPIAVHLHGGSNVHGSAADPQRSGEHFAQATDSIYVGVNYRLGMFGQLFFGEGFDDERIDTNAGLSDIIEALKWIQANARAFGGDPGRITIFGESSGGAMITALMTSPALEDVIAGAIAQSPAGAMVHTSENATYWREQAVAELARIRGLVDKEKAKAEAKSKDTDKHKDAGTGAEPAPATGGLSVDDLFDATATELGEITEALVAHNLRYAPGVSGPFAPIVDGDLLPKHPLAKGAQRDLPLLVGYNRDEYRLMRWEPLRTKHQWSRTVALAGHVSTDVDELLQHYKGVQRRSAVGEFTGHAIFVAPAYLLAEQHPTGKVWFYRLDMTTPSLELSGMGATHALDLPLLFRRVDTSRGKLALALGGAKQMNRTSEAMLRRWRAFLHDLDPGFERYRGDADAEGATAPGTAGAAAQSSTVSNSAEGADPARHIQVFDGKRFESGEENQILEPSPRWKAWEKLHIPQV</sequence>
<evidence type="ECO:0000256" key="2">
    <source>
        <dbReference type="ARBA" id="ARBA00022801"/>
    </source>
</evidence>
<feature type="region of interest" description="Disordered" evidence="4">
    <location>
        <begin position="574"/>
        <end position="603"/>
    </location>
</feature>
<feature type="domain" description="Carboxylesterase type B" evidence="5">
    <location>
        <begin position="48"/>
        <end position="561"/>
    </location>
</feature>
<evidence type="ECO:0000259" key="5">
    <source>
        <dbReference type="Pfam" id="PF00135"/>
    </source>
</evidence>
<evidence type="ECO:0000256" key="3">
    <source>
        <dbReference type="RuleBase" id="RU361235"/>
    </source>
</evidence>
<dbReference type="RefSeq" id="WP_148811245.1">
    <property type="nucleotide sequence ID" value="NZ_VSZI01000001.1"/>
</dbReference>
<dbReference type="Gene3D" id="3.40.50.1820">
    <property type="entry name" value="alpha/beta hydrolase"/>
    <property type="match status" value="1"/>
</dbReference>
<proteinExistence type="inferred from homology"/>
<dbReference type="Proteomes" id="UP000324726">
    <property type="component" value="Unassembled WGS sequence"/>
</dbReference>
<feature type="compositionally biased region" description="Low complexity" evidence="4">
    <location>
        <begin position="578"/>
        <end position="590"/>
    </location>
</feature>
<organism evidence="6 7">
    <name type="scientific">Corynebacterium urealyticum</name>
    <dbReference type="NCBI Taxonomy" id="43771"/>
    <lineage>
        <taxon>Bacteria</taxon>
        <taxon>Bacillati</taxon>
        <taxon>Actinomycetota</taxon>
        <taxon>Actinomycetes</taxon>
        <taxon>Mycobacteriales</taxon>
        <taxon>Corynebacteriaceae</taxon>
        <taxon>Corynebacterium</taxon>
    </lineage>
</organism>
<dbReference type="GO" id="GO:0016787">
    <property type="term" value="F:hydrolase activity"/>
    <property type="evidence" value="ECO:0007669"/>
    <property type="project" value="UniProtKB-KW"/>
</dbReference>